<keyword evidence="2" id="KW-1185">Reference proteome</keyword>
<comment type="caution">
    <text evidence="1">The sequence shown here is derived from an EMBL/GenBank/DDBJ whole genome shotgun (WGS) entry which is preliminary data.</text>
</comment>
<accession>A0ACA9LNX0</accession>
<evidence type="ECO:0000313" key="1">
    <source>
        <dbReference type="EMBL" id="CAG8541678.1"/>
    </source>
</evidence>
<reference evidence="1" key="1">
    <citation type="submission" date="2021-06" db="EMBL/GenBank/DDBJ databases">
        <authorList>
            <person name="Kallberg Y."/>
            <person name="Tangrot J."/>
            <person name="Rosling A."/>
        </authorList>
    </citation>
    <scope>NUCLEOTIDE SEQUENCE</scope>
    <source>
        <strain evidence="1">MA461A</strain>
    </source>
</reference>
<feature type="non-terminal residue" evidence="1">
    <location>
        <position position="1"/>
    </location>
</feature>
<evidence type="ECO:0000313" key="2">
    <source>
        <dbReference type="Proteomes" id="UP000789920"/>
    </source>
</evidence>
<gene>
    <name evidence="1" type="ORF">RPERSI_LOCUS3577</name>
</gene>
<proteinExistence type="predicted"/>
<protein>
    <submittedName>
        <fullName evidence="1">1310_t:CDS:1</fullName>
    </submittedName>
</protein>
<name>A0ACA9LNX0_9GLOM</name>
<dbReference type="Proteomes" id="UP000789920">
    <property type="component" value="Unassembled WGS sequence"/>
</dbReference>
<dbReference type="EMBL" id="CAJVQC010004523">
    <property type="protein sequence ID" value="CAG8541678.1"/>
    <property type="molecule type" value="Genomic_DNA"/>
</dbReference>
<organism evidence="1 2">
    <name type="scientific">Racocetra persica</name>
    <dbReference type="NCBI Taxonomy" id="160502"/>
    <lineage>
        <taxon>Eukaryota</taxon>
        <taxon>Fungi</taxon>
        <taxon>Fungi incertae sedis</taxon>
        <taxon>Mucoromycota</taxon>
        <taxon>Glomeromycotina</taxon>
        <taxon>Glomeromycetes</taxon>
        <taxon>Diversisporales</taxon>
        <taxon>Gigasporaceae</taxon>
        <taxon>Racocetra</taxon>
    </lineage>
</organism>
<sequence>IRKYSEPHREYEDCDEYFICLLKNSTLQESILSFVKSTKFAVHDTRYCIPVFSGAAEETYAPPAAVVENESVLDL</sequence>